<feature type="domain" description="FtsK" evidence="5">
    <location>
        <begin position="374"/>
        <end position="574"/>
    </location>
</feature>
<evidence type="ECO:0000256" key="2">
    <source>
        <dbReference type="ARBA" id="ARBA00022840"/>
    </source>
</evidence>
<comment type="caution">
    <text evidence="6">The sequence shown here is derived from an EMBL/GenBank/DDBJ whole genome shotgun (WGS) entry which is preliminary data.</text>
</comment>
<evidence type="ECO:0000256" key="1">
    <source>
        <dbReference type="ARBA" id="ARBA00022741"/>
    </source>
</evidence>
<gene>
    <name evidence="6" type="ORF">Sar04_11780</name>
</gene>
<dbReference type="Gene3D" id="3.40.50.300">
    <property type="entry name" value="P-loop containing nucleotide triphosphate hydrolases"/>
    <property type="match status" value="1"/>
</dbReference>
<dbReference type="EMBL" id="BOQM01000008">
    <property type="protein sequence ID" value="GIM83353.1"/>
    <property type="molecule type" value="Genomic_DNA"/>
</dbReference>
<evidence type="ECO:0000256" key="3">
    <source>
        <dbReference type="PROSITE-ProRule" id="PRU00289"/>
    </source>
</evidence>
<dbReference type="SUPFAM" id="SSF52540">
    <property type="entry name" value="P-loop containing nucleoside triphosphate hydrolases"/>
    <property type="match status" value="1"/>
</dbReference>
<protein>
    <recommendedName>
        <fullName evidence="5">FtsK domain-containing protein</fullName>
    </recommendedName>
</protein>
<dbReference type="InterPro" id="IPR027417">
    <property type="entry name" value="P-loop_NTPase"/>
</dbReference>
<organism evidence="6 7">
    <name type="scientific">Salinispora arenicola</name>
    <dbReference type="NCBI Taxonomy" id="168697"/>
    <lineage>
        <taxon>Bacteria</taxon>
        <taxon>Bacillati</taxon>
        <taxon>Actinomycetota</taxon>
        <taxon>Actinomycetes</taxon>
        <taxon>Micromonosporales</taxon>
        <taxon>Micromonosporaceae</taxon>
        <taxon>Salinispora</taxon>
    </lineage>
</organism>
<keyword evidence="7" id="KW-1185">Reference proteome</keyword>
<dbReference type="GeneID" id="93770963"/>
<evidence type="ECO:0000313" key="7">
    <source>
        <dbReference type="Proteomes" id="UP000677457"/>
    </source>
</evidence>
<dbReference type="RefSeq" id="WP_029025304.1">
    <property type="nucleotide sequence ID" value="NZ_BOQM01000008.1"/>
</dbReference>
<proteinExistence type="predicted"/>
<evidence type="ECO:0000256" key="4">
    <source>
        <dbReference type="SAM" id="MobiDB-lite"/>
    </source>
</evidence>
<dbReference type="PANTHER" id="PTHR22683">
    <property type="entry name" value="SPORULATION PROTEIN RELATED"/>
    <property type="match status" value="1"/>
</dbReference>
<name>A0ABQ4JNV3_SALAC</name>
<accession>A0ABQ4JNV3</accession>
<dbReference type="PANTHER" id="PTHR22683:SF41">
    <property type="entry name" value="DNA TRANSLOCASE FTSK"/>
    <property type="match status" value="1"/>
</dbReference>
<dbReference type="Pfam" id="PF01580">
    <property type="entry name" value="FtsK_SpoIIIE"/>
    <property type="match status" value="1"/>
</dbReference>
<dbReference type="InterPro" id="IPR002543">
    <property type="entry name" value="FtsK_dom"/>
</dbReference>
<dbReference type="Proteomes" id="UP000677457">
    <property type="component" value="Unassembled WGS sequence"/>
</dbReference>
<evidence type="ECO:0000313" key="6">
    <source>
        <dbReference type="EMBL" id="GIM83353.1"/>
    </source>
</evidence>
<feature type="region of interest" description="Disordered" evidence="4">
    <location>
        <begin position="269"/>
        <end position="321"/>
    </location>
</feature>
<keyword evidence="1 3" id="KW-0547">Nucleotide-binding</keyword>
<dbReference type="PROSITE" id="PS50901">
    <property type="entry name" value="FTSK"/>
    <property type="match status" value="1"/>
</dbReference>
<sequence length="879" mass="91057">MDAVAGPRTRANRAAALHRQAAAAALAATDVLDGIRPAPADHARQYELADRLRTAAGLLAPGWAGAAVETLTAGTPAGEGPPRFVRVGTAAPLDEARFPALVPLIGTGNLTIDTDAGDPRVAGLVRAVLLRLLAATPAGALLVRAVDGTGNTLVPFAALADAGLLPPPVTDVAGLRTVLAEAERWVAPVADSRRRHDRTLLLVIAALPELTGHTDLARLEALAEQGSAGGLHLLVAGWPVGRASLPRAASLAIRSAYALLDGPPGTSFGAPRSVAGAGTGSQDAEPGTGQVDPDAADRGTDAPGAGPPGGLNSPVFLEPDPPTDLVEGVCRRLAEQVEQGSRLGLAELLPAPTEPLWTASSVDGASTTVGDAGGRPVSLGFTELTPHWLVSGRSETGRLTFLATALLGLTARYGPEDLVLYLASLGDGESFAEFLQTERDRSWIPQVRAAAMAADREYVLDLLDLLATEVRRREEAGARAGGQRYRELRQHQELPRVVAVVDGLPRLLTGRDRIAAEATTLLGTVARAGRSYGVHLLLAGEGDLGLGTRTDRDAVLGQFPVRVALPGGGAVLASTNDSAAGLPVGSAVVNTAGGLGGPRGAIRGHERVIRFPDPLEHPDVVESLRRRLWDARPERATPPVVFAGYARPQLRNDPRYRSAVAGGATGPVALLGRAVDVIRSTVAVPLDSAPGRSLAVLGTGPAAAGLLVSAARSVAAHHPPGCARFVLVPCGDEAGPWAEALAADLATRHPVETVEWADLPAALDSAEPAYVIIFDVDGLDSGRLSPAWLATLLREGPPAGRHLLGRWRTVPSFTSLLEPEDELAKLAAVAVVDVPGTQLGALFGRPVDWRPRPDRALFWDGHSEQGVVLVPFATDGALT</sequence>
<reference evidence="6 7" key="1">
    <citation type="submission" date="2021-03" db="EMBL/GenBank/DDBJ databases">
        <title>Whole genome shotgun sequence of Salinispora arenicola NBRC 105043.</title>
        <authorList>
            <person name="Komaki H."/>
            <person name="Tamura T."/>
        </authorList>
    </citation>
    <scope>NUCLEOTIDE SEQUENCE [LARGE SCALE GENOMIC DNA]</scope>
    <source>
        <strain evidence="6 7">NBRC 105043</strain>
    </source>
</reference>
<dbReference type="InterPro" id="IPR050206">
    <property type="entry name" value="FtsK/SpoIIIE/SftA"/>
</dbReference>
<feature type="binding site" evidence="3">
    <location>
        <begin position="392"/>
        <end position="399"/>
    </location>
    <ligand>
        <name>ATP</name>
        <dbReference type="ChEBI" id="CHEBI:30616"/>
    </ligand>
</feature>
<evidence type="ECO:0000259" key="5">
    <source>
        <dbReference type="PROSITE" id="PS50901"/>
    </source>
</evidence>
<keyword evidence="2 3" id="KW-0067">ATP-binding</keyword>